<proteinExistence type="predicted"/>
<dbReference type="Gramene" id="KGN60456">
    <property type="protein sequence ID" value="KGN60456"/>
    <property type="gene ID" value="Csa_3G912880"/>
</dbReference>
<evidence type="ECO:0000313" key="1">
    <source>
        <dbReference type="EMBL" id="KGN60456.1"/>
    </source>
</evidence>
<keyword evidence="2" id="KW-1185">Reference proteome</keyword>
<dbReference type="EMBL" id="CM002924">
    <property type="protein sequence ID" value="KGN60456.1"/>
    <property type="molecule type" value="Genomic_DNA"/>
</dbReference>
<reference evidence="1 2" key="4">
    <citation type="journal article" date="2011" name="BMC Genomics">
        <title>RNA-Seq improves annotation of protein-coding genes in the cucumber genome.</title>
        <authorList>
            <person name="Li Z."/>
            <person name="Zhang Z."/>
            <person name="Yan P."/>
            <person name="Huang S."/>
            <person name="Fei Z."/>
            <person name="Lin K."/>
        </authorList>
    </citation>
    <scope>NUCLEOTIDE SEQUENCE [LARGE SCALE GENOMIC DNA]</scope>
    <source>
        <strain evidence="2">cv. 9930</strain>
    </source>
</reference>
<sequence length="97" mass="10928">MAAHDWATWLGWFCRFQFRVNTHHIHHPSCLPSAAAFKLNFLSLSKFALSNSIPHSFLSSSGSFPLIFLSSNNISPSPWIPPPHHSSWGKMGFHDVL</sequence>
<evidence type="ECO:0000313" key="2">
    <source>
        <dbReference type="Proteomes" id="UP000029981"/>
    </source>
</evidence>
<name>A0A0A0LKD6_CUCSA</name>
<organism evidence="1 2">
    <name type="scientific">Cucumis sativus</name>
    <name type="common">Cucumber</name>
    <dbReference type="NCBI Taxonomy" id="3659"/>
    <lineage>
        <taxon>Eukaryota</taxon>
        <taxon>Viridiplantae</taxon>
        <taxon>Streptophyta</taxon>
        <taxon>Embryophyta</taxon>
        <taxon>Tracheophyta</taxon>
        <taxon>Spermatophyta</taxon>
        <taxon>Magnoliopsida</taxon>
        <taxon>eudicotyledons</taxon>
        <taxon>Gunneridae</taxon>
        <taxon>Pentapetalae</taxon>
        <taxon>rosids</taxon>
        <taxon>fabids</taxon>
        <taxon>Cucurbitales</taxon>
        <taxon>Cucurbitaceae</taxon>
        <taxon>Benincaseae</taxon>
        <taxon>Cucumis</taxon>
    </lineage>
</organism>
<accession>A0A0A0LKD6</accession>
<reference evidence="1 2" key="1">
    <citation type="journal article" date="2009" name="Nat. Genet.">
        <title>The genome of the cucumber, Cucumis sativus L.</title>
        <authorList>
            <person name="Huang S."/>
            <person name="Li R."/>
            <person name="Zhang Z."/>
            <person name="Li L."/>
            <person name="Gu X."/>
            <person name="Fan W."/>
            <person name="Lucas W.J."/>
            <person name="Wang X."/>
            <person name="Xie B."/>
            <person name="Ni P."/>
            <person name="Ren Y."/>
            <person name="Zhu H."/>
            <person name="Li J."/>
            <person name="Lin K."/>
            <person name="Jin W."/>
            <person name="Fei Z."/>
            <person name="Li G."/>
            <person name="Staub J."/>
            <person name="Kilian A."/>
            <person name="van der Vossen E.A."/>
            <person name="Wu Y."/>
            <person name="Guo J."/>
            <person name="He J."/>
            <person name="Jia Z."/>
            <person name="Ren Y."/>
            <person name="Tian G."/>
            <person name="Lu Y."/>
            <person name="Ruan J."/>
            <person name="Qian W."/>
            <person name="Wang M."/>
            <person name="Huang Q."/>
            <person name="Li B."/>
            <person name="Xuan Z."/>
            <person name="Cao J."/>
            <person name="Asan"/>
            <person name="Wu Z."/>
            <person name="Zhang J."/>
            <person name="Cai Q."/>
            <person name="Bai Y."/>
            <person name="Zhao B."/>
            <person name="Han Y."/>
            <person name="Li Y."/>
            <person name="Li X."/>
            <person name="Wang S."/>
            <person name="Shi Q."/>
            <person name="Liu S."/>
            <person name="Cho W.K."/>
            <person name="Kim J.Y."/>
            <person name="Xu Y."/>
            <person name="Heller-Uszynska K."/>
            <person name="Miao H."/>
            <person name="Cheng Z."/>
            <person name="Zhang S."/>
            <person name="Wu J."/>
            <person name="Yang Y."/>
            <person name="Kang H."/>
            <person name="Li M."/>
            <person name="Liang H."/>
            <person name="Ren X."/>
            <person name="Shi Z."/>
            <person name="Wen M."/>
            <person name="Jian M."/>
            <person name="Yang H."/>
            <person name="Zhang G."/>
            <person name="Yang Z."/>
            <person name="Chen R."/>
            <person name="Liu S."/>
            <person name="Li J."/>
            <person name="Ma L."/>
            <person name="Liu H."/>
            <person name="Zhou Y."/>
            <person name="Zhao J."/>
            <person name="Fang X."/>
            <person name="Li G."/>
            <person name="Fang L."/>
            <person name="Li Y."/>
            <person name="Liu D."/>
            <person name="Zheng H."/>
            <person name="Zhang Y."/>
            <person name="Qin N."/>
            <person name="Li Z."/>
            <person name="Yang G."/>
            <person name="Yang S."/>
            <person name="Bolund L."/>
            <person name="Kristiansen K."/>
            <person name="Zheng H."/>
            <person name="Li S."/>
            <person name="Zhang X."/>
            <person name="Yang H."/>
            <person name="Wang J."/>
            <person name="Sun R."/>
            <person name="Zhang B."/>
            <person name="Jiang S."/>
            <person name="Wang J."/>
            <person name="Du Y."/>
            <person name="Li S."/>
        </authorList>
    </citation>
    <scope>NUCLEOTIDE SEQUENCE [LARGE SCALE GENOMIC DNA]</scope>
    <source>
        <strain evidence="2">cv. 9930</strain>
    </source>
</reference>
<protein>
    <submittedName>
        <fullName evidence="1">Uncharacterized protein</fullName>
    </submittedName>
</protein>
<dbReference type="AlphaFoldDB" id="A0A0A0LKD6"/>
<dbReference type="Proteomes" id="UP000029981">
    <property type="component" value="Chromosome 3"/>
</dbReference>
<gene>
    <name evidence="1" type="ORF">Csa_3G912880</name>
</gene>
<reference evidence="1 2" key="2">
    <citation type="journal article" date="2009" name="PLoS ONE">
        <title>An integrated genetic and cytogenetic map of the cucumber genome.</title>
        <authorList>
            <person name="Ren Y."/>
            <person name="Zhang Z."/>
            <person name="Liu J."/>
            <person name="Staub J.E."/>
            <person name="Han Y."/>
            <person name="Cheng Z."/>
            <person name="Li X."/>
            <person name="Lu J."/>
            <person name="Miao H."/>
            <person name="Kang H."/>
            <person name="Xie B."/>
            <person name="Gu X."/>
            <person name="Wang X."/>
            <person name="Du Y."/>
            <person name="Jin W."/>
            <person name="Huang S."/>
        </authorList>
    </citation>
    <scope>NUCLEOTIDE SEQUENCE [LARGE SCALE GENOMIC DNA]</scope>
    <source>
        <strain evidence="2">cv. 9930</strain>
    </source>
</reference>
<reference evidence="1 2" key="3">
    <citation type="journal article" date="2010" name="BMC Genomics">
        <title>Transcriptome sequencing and comparative analysis of cucumber flowers with different sex types.</title>
        <authorList>
            <person name="Guo S."/>
            <person name="Zheng Y."/>
            <person name="Joung J.G."/>
            <person name="Liu S."/>
            <person name="Zhang Z."/>
            <person name="Crasta O.R."/>
            <person name="Sobral B.W."/>
            <person name="Xu Y."/>
            <person name="Huang S."/>
            <person name="Fei Z."/>
        </authorList>
    </citation>
    <scope>NUCLEOTIDE SEQUENCE [LARGE SCALE GENOMIC DNA]</scope>
    <source>
        <strain evidence="2">cv. 9930</strain>
    </source>
</reference>